<dbReference type="AlphaFoldDB" id="A0AAV8UIX1"/>
<accession>A0AAV8UIX1</accession>
<dbReference type="EMBL" id="JAMWBK010000009">
    <property type="protein sequence ID" value="KAJ8902466.1"/>
    <property type="molecule type" value="Genomic_DNA"/>
</dbReference>
<proteinExistence type="predicted"/>
<comment type="caution">
    <text evidence="1">The sequence shown here is derived from an EMBL/GenBank/DDBJ whole genome shotgun (WGS) entry which is preliminary data.</text>
</comment>
<gene>
    <name evidence="1" type="ORF">NDN08_006871</name>
</gene>
<protein>
    <submittedName>
        <fullName evidence="1">Uncharacterized protein</fullName>
    </submittedName>
</protein>
<evidence type="ECO:0000313" key="1">
    <source>
        <dbReference type="EMBL" id="KAJ8902466.1"/>
    </source>
</evidence>
<organism evidence="1 2">
    <name type="scientific">Rhodosorus marinus</name>
    <dbReference type="NCBI Taxonomy" id="101924"/>
    <lineage>
        <taxon>Eukaryota</taxon>
        <taxon>Rhodophyta</taxon>
        <taxon>Stylonematophyceae</taxon>
        <taxon>Stylonematales</taxon>
        <taxon>Stylonemataceae</taxon>
        <taxon>Rhodosorus</taxon>
    </lineage>
</organism>
<keyword evidence="2" id="KW-1185">Reference proteome</keyword>
<dbReference type="Proteomes" id="UP001157974">
    <property type="component" value="Unassembled WGS sequence"/>
</dbReference>
<reference evidence="1 2" key="1">
    <citation type="journal article" date="2023" name="Nat. Commun.">
        <title>Origin of minicircular mitochondrial genomes in red algae.</title>
        <authorList>
            <person name="Lee Y."/>
            <person name="Cho C.H."/>
            <person name="Lee Y.M."/>
            <person name="Park S.I."/>
            <person name="Yang J.H."/>
            <person name="West J.A."/>
            <person name="Bhattacharya D."/>
            <person name="Yoon H.S."/>
        </authorList>
    </citation>
    <scope>NUCLEOTIDE SEQUENCE [LARGE SCALE GENOMIC DNA]</scope>
    <source>
        <strain evidence="1 2">CCMP1338</strain>
        <tissue evidence="1">Whole cell</tissue>
    </source>
</reference>
<sequence>MNAAARAAHSTNALEEFVSAANVMLDENRRAGAQFVGIDSCLTKPFKSFSPRWMKFAANDDKSQTREHLGRFTEYQENCPAQQKATWAMEAERFHSAIGIIFVLRAEGVHAAREIALARQSEPALSTNAEALFSKAVADGEGNLALNCRSTNRWLPEVRTGSKLEPQQSDAGNLL</sequence>
<evidence type="ECO:0000313" key="2">
    <source>
        <dbReference type="Proteomes" id="UP001157974"/>
    </source>
</evidence>
<name>A0AAV8UIX1_9RHOD</name>